<keyword evidence="2" id="KW-1185">Reference proteome</keyword>
<protein>
    <submittedName>
        <fullName evidence="1">Uncharacterized protein</fullName>
    </submittedName>
</protein>
<organism evidence="1 2">
    <name type="scientific">Trichinella nelsoni</name>
    <dbReference type="NCBI Taxonomy" id="6336"/>
    <lineage>
        <taxon>Eukaryota</taxon>
        <taxon>Metazoa</taxon>
        <taxon>Ecdysozoa</taxon>
        <taxon>Nematoda</taxon>
        <taxon>Enoplea</taxon>
        <taxon>Dorylaimia</taxon>
        <taxon>Trichinellida</taxon>
        <taxon>Trichinellidae</taxon>
        <taxon>Trichinella</taxon>
    </lineage>
</organism>
<name>A0A0V0RG43_9BILA</name>
<comment type="caution">
    <text evidence="1">The sequence shown here is derived from an EMBL/GenBank/DDBJ whole genome shotgun (WGS) entry which is preliminary data.</text>
</comment>
<evidence type="ECO:0000313" key="1">
    <source>
        <dbReference type="EMBL" id="KRX13451.1"/>
    </source>
</evidence>
<evidence type="ECO:0000313" key="2">
    <source>
        <dbReference type="Proteomes" id="UP000054630"/>
    </source>
</evidence>
<dbReference type="Proteomes" id="UP000054630">
    <property type="component" value="Unassembled WGS sequence"/>
</dbReference>
<gene>
    <name evidence="1" type="ORF">T07_6806</name>
</gene>
<reference evidence="1 2" key="1">
    <citation type="submission" date="2015-01" db="EMBL/GenBank/DDBJ databases">
        <title>Evolution of Trichinella species and genotypes.</title>
        <authorList>
            <person name="Korhonen P.K."/>
            <person name="Edoardo P."/>
            <person name="Giuseppe L.R."/>
            <person name="Gasser R.B."/>
        </authorList>
    </citation>
    <scope>NUCLEOTIDE SEQUENCE [LARGE SCALE GENOMIC DNA]</scope>
    <source>
        <strain evidence="1">ISS37</strain>
    </source>
</reference>
<dbReference type="AlphaFoldDB" id="A0A0V0RG43"/>
<dbReference type="OrthoDB" id="10605365at2759"/>
<accession>A0A0V0RG43</accession>
<sequence length="75" mass="8605">MKRKEKIVTPFKKPIEYRDKQFCECTTSARLVSLTKQGKSCTERLKLAYILISRLDKNILLNSSVLLLPCSSKIS</sequence>
<proteinExistence type="predicted"/>
<dbReference type="EMBL" id="JYDL01000200">
    <property type="protein sequence ID" value="KRX13451.1"/>
    <property type="molecule type" value="Genomic_DNA"/>
</dbReference>